<dbReference type="PANTHER" id="PTHR37076:SF4">
    <property type="entry name" value="HISTONE-LYSINE N-METHYLTRANSFERASE, H3 LYSINE-79 SPECIFIC-LIKE"/>
    <property type="match status" value="1"/>
</dbReference>
<evidence type="ECO:0000313" key="2">
    <source>
        <dbReference type="EMBL" id="KAJ0971869.1"/>
    </source>
</evidence>
<accession>A0A9D5HCV0</accession>
<feature type="region of interest" description="Disordered" evidence="1">
    <location>
        <begin position="195"/>
        <end position="229"/>
    </location>
</feature>
<evidence type="ECO:0000313" key="3">
    <source>
        <dbReference type="Proteomes" id="UP001085076"/>
    </source>
</evidence>
<protein>
    <submittedName>
        <fullName evidence="2">Uncharacterized protein</fullName>
    </submittedName>
</protein>
<organism evidence="2 3">
    <name type="scientific">Dioscorea zingiberensis</name>
    <dbReference type="NCBI Taxonomy" id="325984"/>
    <lineage>
        <taxon>Eukaryota</taxon>
        <taxon>Viridiplantae</taxon>
        <taxon>Streptophyta</taxon>
        <taxon>Embryophyta</taxon>
        <taxon>Tracheophyta</taxon>
        <taxon>Spermatophyta</taxon>
        <taxon>Magnoliopsida</taxon>
        <taxon>Liliopsida</taxon>
        <taxon>Dioscoreales</taxon>
        <taxon>Dioscoreaceae</taxon>
        <taxon>Dioscorea</taxon>
    </lineage>
</organism>
<feature type="compositionally biased region" description="Basic and acidic residues" evidence="1">
    <location>
        <begin position="212"/>
        <end position="229"/>
    </location>
</feature>
<feature type="region of interest" description="Disordered" evidence="1">
    <location>
        <begin position="278"/>
        <end position="298"/>
    </location>
</feature>
<reference evidence="2" key="1">
    <citation type="submission" date="2021-03" db="EMBL/GenBank/DDBJ databases">
        <authorList>
            <person name="Li Z."/>
            <person name="Yang C."/>
        </authorList>
    </citation>
    <scope>NUCLEOTIDE SEQUENCE</scope>
    <source>
        <strain evidence="2">Dzin_1.0</strain>
        <tissue evidence="2">Leaf</tissue>
    </source>
</reference>
<dbReference type="Proteomes" id="UP001085076">
    <property type="component" value="Miscellaneous, Linkage group lg05"/>
</dbReference>
<dbReference type="OrthoDB" id="1725125at2759"/>
<sequence>MAQQKRKKWTEEEERSLIEKYAEMQSCGALRRLPTREKRFRPIADHVNTAHHAVDPSSFPFLWTWKDVSTKAQNMRHQYLLVKQKLLSPHSEDHSELDWADGLSLWPNFLRYRQVFGDAPLKSPAAADPADADLGLGFGSENGGDDPHAALACDEIPPAPPPKRRKRRGWGTVAAMLARMGELEERMEEREAIRAKERRRSAAEEAAAAEMAARRRGEEEREWEDRMERRREEWRKRMEEMMGRHRVEMEQIHARVLHDQQAIISQLLAFVSHLAGPGPGPGIPDNGAHHHHHHHHSPFLSQMMNGMVAGENRDTGDGQEDQFIVDE</sequence>
<name>A0A9D5HCV0_9LILI</name>
<keyword evidence="3" id="KW-1185">Reference proteome</keyword>
<comment type="caution">
    <text evidence="2">The sequence shown here is derived from an EMBL/GenBank/DDBJ whole genome shotgun (WGS) entry which is preliminary data.</text>
</comment>
<reference evidence="2" key="2">
    <citation type="journal article" date="2022" name="Hortic Res">
        <title>The genome of Dioscorea zingiberensis sheds light on the biosynthesis, origin and evolution of the medicinally important diosgenin saponins.</title>
        <authorList>
            <person name="Li Y."/>
            <person name="Tan C."/>
            <person name="Li Z."/>
            <person name="Guo J."/>
            <person name="Li S."/>
            <person name="Chen X."/>
            <person name="Wang C."/>
            <person name="Dai X."/>
            <person name="Yang H."/>
            <person name="Song W."/>
            <person name="Hou L."/>
            <person name="Xu J."/>
            <person name="Tong Z."/>
            <person name="Xu A."/>
            <person name="Yuan X."/>
            <person name="Wang W."/>
            <person name="Yang Q."/>
            <person name="Chen L."/>
            <person name="Sun Z."/>
            <person name="Wang K."/>
            <person name="Pan B."/>
            <person name="Chen J."/>
            <person name="Bao Y."/>
            <person name="Liu F."/>
            <person name="Qi X."/>
            <person name="Gang D.R."/>
            <person name="Wen J."/>
            <person name="Li J."/>
        </authorList>
    </citation>
    <scope>NUCLEOTIDE SEQUENCE</scope>
    <source>
        <strain evidence="2">Dzin_1.0</strain>
    </source>
</reference>
<gene>
    <name evidence="2" type="ORF">J5N97_019828</name>
</gene>
<evidence type="ECO:0000256" key="1">
    <source>
        <dbReference type="SAM" id="MobiDB-lite"/>
    </source>
</evidence>
<feature type="compositionally biased region" description="Acidic residues" evidence="1">
    <location>
        <begin position="317"/>
        <end position="327"/>
    </location>
</feature>
<proteinExistence type="predicted"/>
<dbReference type="EMBL" id="JAGGNH010000005">
    <property type="protein sequence ID" value="KAJ0971869.1"/>
    <property type="molecule type" value="Genomic_DNA"/>
</dbReference>
<dbReference type="AlphaFoldDB" id="A0A9D5HCV0"/>
<feature type="region of interest" description="Disordered" evidence="1">
    <location>
        <begin position="308"/>
        <end position="327"/>
    </location>
</feature>
<dbReference type="PANTHER" id="PTHR37076">
    <property type="entry name" value="HISTONE-LYSINE N-METHYLTRANSFERASE, H3 LYSINE-79 SPECIFIC-LIKE-RELATED"/>
    <property type="match status" value="1"/>
</dbReference>